<protein>
    <submittedName>
        <fullName evidence="10">Streptogrisin</fullName>
    </submittedName>
</protein>
<evidence type="ECO:0000256" key="7">
    <source>
        <dbReference type="PIRSR" id="PIRSR001134-2"/>
    </source>
</evidence>
<evidence type="ECO:0000256" key="4">
    <source>
        <dbReference type="ARBA" id="ARBA00022825"/>
    </source>
</evidence>
<feature type="domain" description="Peptidase S1" evidence="9">
    <location>
        <begin position="100"/>
        <end position="272"/>
    </location>
</feature>
<keyword evidence="11" id="KW-1185">Reference proteome</keyword>
<dbReference type="CDD" id="cd21112">
    <property type="entry name" value="alphaLP-like"/>
    <property type="match status" value="1"/>
</dbReference>
<name>A0A0T6LUM0_WENVI</name>
<dbReference type="GO" id="GO:0004252">
    <property type="term" value="F:serine-type endopeptidase activity"/>
    <property type="evidence" value="ECO:0007669"/>
    <property type="project" value="InterPro"/>
</dbReference>
<dbReference type="InterPro" id="IPR043504">
    <property type="entry name" value="Peptidase_S1_PA_chymotrypsin"/>
</dbReference>
<dbReference type="Gene3D" id="2.40.10.10">
    <property type="entry name" value="Trypsin-like serine proteases"/>
    <property type="match status" value="2"/>
</dbReference>
<evidence type="ECO:0000259" key="9">
    <source>
        <dbReference type="Pfam" id="PF00089"/>
    </source>
</evidence>
<evidence type="ECO:0000256" key="5">
    <source>
        <dbReference type="ARBA" id="ARBA00023157"/>
    </source>
</evidence>
<keyword evidence="4" id="KW-0720">Serine protease</keyword>
<dbReference type="SUPFAM" id="SSF50494">
    <property type="entry name" value="Trypsin-like serine proteases"/>
    <property type="match status" value="1"/>
</dbReference>
<feature type="disulfide bond" evidence="7">
    <location>
        <begin position="195"/>
        <end position="205"/>
    </location>
</feature>
<feature type="signal peptide" evidence="8">
    <location>
        <begin position="1"/>
        <end position="18"/>
    </location>
</feature>
<feature type="disulfide bond" evidence="7">
    <location>
        <begin position="231"/>
        <end position="258"/>
    </location>
</feature>
<feature type="active site" description="Charge relay system" evidence="6">
    <location>
        <position position="160"/>
    </location>
</feature>
<reference evidence="10 11" key="1">
    <citation type="submission" date="2015-10" db="EMBL/GenBank/DDBJ databases">
        <title>Draft genome sequence of pyrrolomycin-producing Streptomyces vitaminophilus.</title>
        <authorList>
            <person name="Graham D.E."/>
            <person name="Mahan K.M."/>
            <person name="Klingeman D.M."/>
            <person name="Hettich R.L."/>
            <person name="Parry R.J."/>
        </authorList>
    </citation>
    <scope>NUCLEOTIDE SEQUENCE [LARGE SCALE GENOMIC DNA]</scope>
    <source>
        <strain evidence="10 11">ATCC 31673</strain>
    </source>
</reference>
<dbReference type="Proteomes" id="UP000050867">
    <property type="component" value="Unassembled WGS sequence"/>
</dbReference>
<feature type="disulfide bond" evidence="7">
    <location>
        <begin position="111"/>
        <end position="131"/>
    </location>
</feature>
<keyword evidence="2" id="KW-0645">Protease</keyword>
<dbReference type="PIRSF" id="PIRSF001134">
    <property type="entry name" value="Streptogrisin"/>
    <property type="match status" value="1"/>
</dbReference>
<organism evidence="10 11">
    <name type="scientific">Wenjunlia vitaminophila</name>
    <name type="common">Streptomyces vitaminophilus</name>
    <dbReference type="NCBI Taxonomy" id="76728"/>
    <lineage>
        <taxon>Bacteria</taxon>
        <taxon>Bacillati</taxon>
        <taxon>Actinomycetota</taxon>
        <taxon>Actinomycetes</taxon>
        <taxon>Kitasatosporales</taxon>
        <taxon>Streptomycetaceae</taxon>
        <taxon>Wenjunlia</taxon>
    </lineage>
</organism>
<evidence type="ECO:0000313" key="10">
    <source>
        <dbReference type="EMBL" id="KRV49738.1"/>
    </source>
</evidence>
<sequence length="281" mass="28147">MVSGLLAAVALAVPGAAAATDSPAGAAAPAARTAAAQLQDTVRGTGVAWGADASGDTLRIQVDPTVRGADLAAVQRVADRYGSAVRVERLDTPLTLRLSGGDAAYTSAYRCTVGVNVRKGTTDYFVTAGHCAGVGSTWYADAGRTTTVGPTVSVDFPGNDYALVAYANGAVPRPGTIGSVDITGVQDPVVGLSVCMRGGTSGVHCGVILALNQSVSFPEGTITGLIRTNICSEPGDSGAPLYSGDKVIGILVGGSGNCASGGTSYFQPIREVLNAYGVSVY</sequence>
<evidence type="ECO:0000256" key="1">
    <source>
        <dbReference type="ARBA" id="ARBA00007664"/>
    </source>
</evidence>
<keyword evidence="3" id="KW-0378">Hydrolase</keyword>
<keyword evidence="8" id="KW-0732">Signal</keyword>
<accession>A0A0T6LUM0</accession>
<dbReference type="GO" id="GO:0006508">
    <property type="term" value="P:proteolysis"/>
    <property type="evidence" value="ECO:0007669"/>
    <property type="project" value="UniProtKB-KW"/>
</dbReference>
<evidence type="ECO:0000256" key="2">
    <source>
        <dbReference type="ARBA" id="ARBA00022670"/>
    </source>
</evidence>
<comment type="caution">
    <text evidence="10">The sequence shown here is derived from an EMBL/GenBank/DDBJ whole genome shotgun (WGS) entry which is preliminary data.</text>
</comment>
<comment type="similarity">
    <text evidence="1">Belongs to the peptidase S1 family.</text>
</comment>
<feature type="active site" description="Charge relay system" evidence="6">
    <location>
        <position position="130"/>
    </location>
</feature>
<evidence type="ECO:0000256" key="3">
    <source>
        <dbReference type="ARBA" id="ARBA00022801"/>
    </source>
</evidence>
<proteinExistence type="inferred from homology"/>
<dbReference type="InterPro" id="IPR009003">
    <property type="entry name" value="Peptidase_S1_PA"/>
</dbReference>
<feature type="active site" description="Charge relay system" evidence="6">
    <location>
        <position position="237"/>
    </location>
</feature>
<evidence type="ECO:0000256" key="8">
    <source>
        <dbReference type="SAM" id="SignalP"/>
    </source>
</evidence>
<dbReference type="Pfam" id="PF00089">
    <property type="entry name" value="Trypsin"/>
    <property type="match status" value="1"/>
</dbReference>
<evidence type="ECO:0000313" key="11">
    <source>
        <dbReference type="Proteomes" id="UP000050867"/>
    </source>
</evidence>
<dbReference type="InterPro" id="IPR001316">
    <property type="entry name" value="Pept_S1A_streptogrisin"/>
</dbReference>
<dbReference type="EMBL" id="LLZU01000010">
    <property type="protein sequence ID" value="KRV49738.1"/>
    <property type="molecule type" value="Genomic_DNA"/>
</dbReference>
<dbReference type="STRING" id="76728.AQ490_18725"/>
<keyword evidence="5 7" id="KW-1015">Disulfide bond</keyword>
<dbReference type="InterPro" id="IPR001254">
    <property type="entry name" value="Trypsin_dom"/>
</dbReference>
<evidence type="ECO:0000256" key="6">
    <source>
        <dbReference type="PIRSR" id="PIRSR001134-1"/>
    </source>
</evidence>
<dbReference type="PRINTS" id="PR00861">
    <property type="entry name" value="ALYTICPTASE"/>
</dbReference>
<gene>
    <name evidence="10" type="ORF">AQ490_18725</name>
</gene>
<feature type="chain" id="PRO_5039363394" evidence="8">
    <location>
        <begin position="19"/>
        <end position="281"/>
    </location>
</feature>
<dbReference type="eggNOG" id="COG0265">
    <property type="taxonomic scope" value="Bacteria"/>
</dbReference>
<dbReference type="AlphaFoldDB" id="A0A0T6LUM0"/>